<reference evidence="2 3" key="1">
    <citation type="submission" date="2021-06" db="EMBL/GenBank/DDBJ databases">
        <title>Caerostris darwini draft genome.</title>
        <authorList>
            <person name="Kono N."/>
            <person name="Arakawa K."/>
        </authorList>
    </citation>
    <scope>NUCLEOTIDE SEQUENCE [LARGE SCALE GENOMIC DNA]</scope>
</reference>
<evidence type="ECO:0000313" key="3">
    <source>
        <dbReference type="Proteomes" id="UP001054837"/>
    </source>
</evidence>
<feature type="region of interest" description="Disordered" evidence="1">
    <location>
        <begin position="64"/>
        <end position="94"/>
    </location>
</feature>
<proteinExistence type="predicted"/>
<evidence type="ECO:0000313" key="2">
    <source>
        <dbReference type="EMBL" id="GIX71035.1"/>
    </source>
</evidence>
<keyword evidence="3" id="KW-1185">Reference proteome</keyword>
<evidence type="ECO:0000256" key="1">
    <source>
        <dbReference type="SAM" id="MobiDB-lite"/>
    </source>
</evidence>
<dbReference type="AlphaFoldDB" id="A0AAV4MFH5"/>
<organism evidence="2 3">
    <name type="scientific">Caerostris darwini</name>
    <dbReference type="NCBI Taxonomy" id="1538125"/>
    <lineage>
        <taxon>Eukaryota</taxon>
        <taxon>Metazoa</taxon>
        <taxon>Ecdysozoa</taxon>
        <taxon>Arthropoda</taxon>
        <taxon>Chelicerata</taxon>
        <taxon>Arachnida</taxon>
        <taxon>Araneae</taxon>
        <taxon>Araneomorphae</taxon>
        <taxon>Entelegynae</taxon>
        <taxon>Araneoidea</taxon>
        <taxon>Araneidae</taxon>
        <taxon>Caerostris</taxon>
    </lineage>
</organism>
<accession>A0AAV4MFH5</accession>
<gene>
    <name evidence="2" type="ORF">CDAR_597951</name>
</gene>
<dbReference type="Proteomes" id="UP001054837">
    <property type="component" value="Unassembled WGS sequence"/>
</dbReference>
<protein>
    <submittedName>
        <fullName evidence="2">Uncharacterized protein</fullName>
    </submittedName>
</protein>
<dbReference type="EMBL" id="BPLQ01000405">
    <property type="protein sequence ID" value="GIX71035.1"/>
    <property type="molecule type" value="Genomic_DNA"/>
</dbReference>
<name>A0AAV4MFH5_9ARAC</name>
<comment type="caution">
    <text evidence="2">The sequence shown here is derived from an EMBL/GenBank/DDBJ whole genome shotgun (WGS) entry which is preliminary data.</text>
</comment>
<sequence>MALMECDDPQRHRGFCRGMVLTTGPISEPKSAKTCPGRKLNMITTPTGSIFALMECDDPQRPRGFRWGPVLTTRPISEPKSAKTCPSRGSARSV</sequence>